<dbReference type="AlphaFoldDB" id="A0A1C9W984"/>
<dbReference type="Proteomes" id="UP000095672">
    <property type="component" value="Chromosome"/>
</dbReference>
<name>A0A1C9W984_9GAMM</name>
<dbReference type="EMBL" id="CP014143">
    <property type="protein sequence ID" value="AOS97727.1"/>
    <property type="molecule type" value="Genomic_DNA"/>
</dbReference>
<dbReference type="PATRIC" id="fig|1769779.3.peg.2314"/>
<dbReference type="KEGG" id="micc:AUP74_02319"/>
<evidence type="ECO:0000313" key="1">
    <source>
        <dbReference type="EMBL" id="AOS97727.1"/>
    </source>
</evidence>
<dbReference type="RefSeq" id="WP_069947691.1">
    <property type="nucleotide sequence ID" value="NZ_CP014143.1"/>
</dbReference>
<organism evidence="1 2">
    <name type="scientific">Microbulbifer aggregans</name>
    <dbReference type="NCBI Taxonomy" id="1769779"/>
    <lineage>
        <taxon>Bacteria</taxon>
        <taxon>Pseudomonadati</taxon>
        <taxon>Pseudomonadota</taxon>
        <taxon>Gammaproteobacteria</taxon>
        <taxon>Cellvibrionales</taxon>
        <taxon>Microbulbiferaceae</taxon>
        <taxon>Microbulbifer</taxon>
    </lineage>
</organism>
<protein>
    <submittedName>
        <fullName evidence="1">Uncharacterized protein</fullName>
    </submittedName>
</protein>
<evidence type="ECO:0000313" key="2">
    <source>
        <dbReference type="Proteomes" id="UP000095672"/>
    </source>
</evidence>
<sequence length="116" mass="13500">MIQIIGPDNDEKLQYLFRDYPKLYDGQGFHIDADNVMDAIRAYSAEYGVEVYPYDGSIEEIGFFDPPKYFFYHSKKRQTVVDIHIVKPDGSFVCIKQDLDYPLEVDDILVFGELEC</sequence>
<dbReference type="OrthoDB" id="8780851at2"/>
<gene>
    <name evidence="1" type="ORF">AUP74_02319</name>
</gene>
<accession>A0A1C9W984</accession>
<keyword evidence="2" id="KW-1185">Reference proteome</keyword>
<reference evidence="2" key="1">
    <citation type="submission" date="2016-01" db="EMBL/GenBank/DDBJ databases">
        <title>Complete genome sequence of Microbulbifer sp. CCB-MM1, a halophile isolated from Matang Mangrove Forest, Perak.</title>
        <authorList>
            <person name="Moh T.H."/>
            <person name="Dinesh B."/>
            <person name="Lau N.-S."/>
            <person name="Go F."/>
            <person name="Alexander Chong S.-C."/>
        </authorList>
    </citation>
    <scope>NUCLEOTIDE SEQUENCE [LARGE SCALE GENOMIC DNA]</scope>
    <source>
        <strain evidence="2">CCB-MM1</strain>
    </source>
</reference>
<proteinExistence type="predicted"/>